<dbReference type="OrthoDB" id="345382at2"/>
<dbReference type="GO" id="GO:0005886">
    <property type="term" value="C:plasma membrane"/>
    <property type="evidence" value="ECO:0007669"/>
    <property type="project" value="UniProtKB-SubCell"/>
</dbReference>
<dbReference type="PANTHER" id="PTHR38601">
    <property type="entry name" value="HYDROGENASE-4 COMPONENT E"/>
    <property type="match status" value="1"/>
</dbReference>
<dbReference type="PANTHER" id="PTHR38601:SF1">
    <property type="entry name" value="HYDROGENASE-4 COMPONENT E"/>
    <property type="match status" value="1"/>
</dbReference>
<keyword evidence="8" id="KW-1185">Reference proteome</keyword>
<evidence type="ECO:0000256" key="5">
    <source>
        <dbReference type="ARBA" id="ARBA00023136"/>
    </source>
</evidence>
<feature type="transmembrane region" description="Helical" evidence="6">
    <location>
        <begin position="87"/>
        <end position="107"/>
    </location>
</feature>
<evidence type="ECO:0000256" key="4">
    <source>
        <dbReference type="ARBA" id="ARBA00022989"/>
    </source>
</evidence>
<protein>
    <submittedName>
        <fullName evidence="7">Formate hydrogenase</fullName>
    </submittedName>
</protein>
<comment type="subcellular location">
    <subcellularLocation>
        <location evidence="1">Cell membrane</location>
        <topology evidence="1">Multi-pass membrane protein</topology>
    </subcellularLocation>
</comment>
<dbReference type="InterPro" id="IPR038730">
    <property type="entry name" value="HyfE-like"/>
</dbReference>
<feature type="transmembrane region" description="Helical" evidence="6">
    <location>
        <begin position="143"/>
        <end position="164"/>
    </location>
</feature>
<evidence type="ECO:0000256" key="6">
    <source>
        <dbReference type="SAM" id="Phobius"/>
    </source>
</evidence>
<keyword evidence="4 6" id="KW-1133">Transmembrane helix</keyword>
<proteinExistence type="predicted"/>
<accession>A0A2M9Y0C7</accession>
<keyword evidence="3 6" id="KW-0812">Transmembrane</keyword>
<evidence type="ECO:0000256" key="1">
    <source>
        <dbReference type="ARBA" id="ARBA00004651"/>
    </source>
</evidence>
<dbReference type="Proteomes" id="UP000297891">
    <property type="component" value="Unassembled WGS sequence"/>
</dbReference>
<feature type="transmembrane region" description="Helical" evidence="6">
    <location>
        <begin position="6"/>
        <end position="21"/>
    </location>
</feature>
<evidence type="ECO:0000313" key="8">
    <source>
        <dbReference type="Proteomes" id="UP000297891"/>
    </source>
</evidence>
<evidence type="ECO:0000256" key="3">
    <source>
        <dbReference type="ARBA" id="ARBA00022692"/>
    </source>
</evidence>
<sequence>MAYDFIYLLLLLTGVVVLVENRLSRIIFFLSAQGFLLVFPVLQTHKEDWKHAISLIVMVVLFKGILTPWVLNWTANKSKMNESTAPRFGYLATLLFMVLGLVLAVKITEGVSVLSIPVHKIGLIYVILLVYVGVLCFVVRRNWLALIAGFCVFENGIFVLTMVLDKGLPVGLEFGSFLDAILVIVSGGILQLSPHMHTKERKL</sequence>
<comment type="caution">
    <text evidence="7">The sequence shown here is derived from an EMBL/GenBank/DDBJ whole genome shotgun (WGS) entry which is preliminary data.</text>
</comment>
<organism evidence="7 8">
    <name type="scientific">Leptospira brenneri</name>
    <dbReference type="NCBI Taxonomy" id="2023182"/>
    <lineage>
        <taxon>Bacteria</taxon>
        <taxon>Pseudomonadati</taxon>
        <taxon>Spirochaetota</taxon>
        <taxon>Spirochaetia</taxon>
        <taxon>Leptospirales</taxon>
        <taxon>Leptospiraceae</taxon>
        <taxon>Leptospira</taxon>
    </lineage>
</organism>
<name>A0A2M9Y0C7_9LEPT</name>
<dbReference type="AlphaFoldDB" id="A0A2M9Y0C7"/>
<feature type="transmembrane region" description="Helical" evidence="6">
    <location>
        <begin position="119"/>
        <end position="138"/>
    </location>
</feature>
<reference evidence="7" key="1">
    <citation type="journal article" date="2019" name="PLoS Negl. Trop. Dis.">
        <title>Revisiting the worldwide diversity of Leptospira species in the environment.</title>
        <authorList>
            <person name="Vincent A.T."/>
            <person name="Schiettekatte O."/>
            <person name="Bourhy P."/>
            <person name="Veyrier F.J."/>
            <person name="Picardeau M."/>
        </authorList>
    </citation>
    <scope>NUCLEOTIDE SEQUENCE [LARGE SCALE GENOMIC DNA]</scope>
    <source>
        <strain evidence="7">201800277</strain>
    </source>
</reference>
<evidence type="ECO:0000256" key="2">
    <source>
        <dbReference type="ARBA" id="ARBA00022475"/>
    </source>
</evidence>
<dbReference type="RefSeq" id="WP_100791112.1">
    <property type="nucleotide sequence ID" value="NZ_NPDQ01000005.1"/>
</dbReference>
<evidence type="ECO:0000313" key="7">
    <source>
        <dbReference type="EMBL" id="TGK95205.1"/>
    </source>
</evidence>
<feature type="transmembrane region" description="Helical" evidence="6">
    <location>
        <begin position="51"/>
        <end position="75"/>
    </location>
</feature>
<keyword evidence="2" id="KW-1003">Cell membrane</keyword>
<feature type="transmembrane region" description="Helical" evidence="6">
    <location>
        <begin position="26"/>
        <end position="45"/>
    </location>
</feature>
<gene>
    <name evidence="7" type="ORF">EHQ30_00750</name>
</gene>
<feature type="transmembrane region" description="Helical" evidence="6">
    <location>
        <begin position="170"/>
        <end position="192"/>
    </location>
</feature>
<keyword evidence="5 6" id="KW-0472">Membrane</keyword>
<dbReference type="EMBL" id="RQFP01000001">
    <property type="protein sequence ID" value="TGK95205.1"/>
    <property type="molecule type" value="Genomic_DNA"/>
</dbReference>